<feature type="DNA-binding region" description="H-T-H motif" evidence="2">
    <location>
        <begin position="29"/>
        <end position="48"/>
    </location>
</feature>
<dbReference type="PANTHER" id="PTHR43479:SF11">
    <property type="entry name" value="ACREF_ENVCD OPERON REPRESSOR-RELATED"/>
    <property type="match status" value="1"/>
</dbReference>
<reference evidence="4 5" key="1">
    <citation type="submission" date="2020-08" db="EMBL/GenBank/DDBJ databases">
        <title>Genomic Encyclopedia of Type Strains, Phase IV (KMG-V): Genome sequencing to study the core and pangenomes of soil and plant-associated prokaryotes.</title>
        <authorList>
            <person name="Whitman W."/>
        </authorList>
    </citation>
    <scope>NUCLEOTIDE SEQUENCE [LARGE SCALE GENOMIC DNA]</scope>
    <source>
        <strain evidence="4 5">S3M1</strain>
    </source>
</reference>
<dbReference type="EMBL" id="JACHCE010000005">
    <property type="protein sequence ID" value="MBB5637603.1"/>
    <property type="molecule type" value="Genomic_DNA"/>
</dbReference>
<dbReference type="PANTHER" id="PTHR43479">
    <property type="entry name" value="ACREF/ENVCD OPERON REPRESSOR-RELATED"/>
    <property type="match status" value="1"/>
</dbReference>
<dbReference type="Pfam" id="PF00440">
    <property type="entry name" value="TetR_N"/>
    <property type="match status" value="1"/>
</dbReference>
<dbReference type="SUPFAM" id="SSF46689">
    <property type="entry name" value="Homeodomain-like"/>
    <property type="match status" value="1"/>
</dbReference>
<accession>A0A7W8ZPF4</accession>
<sequence length="197" mass="22925">MRPRNKEKEELVKEKTIEMLVTNGFESFSANKLAKECGISMATLYIYYKDKDDLIVQIASEEVSKMRQAVIQGFDPESRFETGLRVQWKNRYEYLIANPVLSLFFDLLRSSSYQDKIYNGFRDDFDNQSDLFIKNATERGEIISLPVEVYWSVAFSPLHALIRAHYEGQRSGGKPFILSEEIIWQTFELILKALKAK</sequence>
<proteinExistence type="predicted"/>
<dbReference type="InterPro" id="IPR050624">
    <property type="entry name" value="HTH-type_Tx_Regulator"/>
</dbReference>
<dbReference type="InterPro" id="IPR001647">
    <property type="entry name" value="HTH_TetR"/>
</dbReference>
<gene>
    <name evidence="4" type="ORF">HDE68_003518</name>
</gene>
<evidence type="ECO:0000256" key="1">
    <source>
        <dbReference type="ARBA" id="ARBA00023125"/>
    </source>
</evidence>
<dbReference type="AlphaFoldDB" id="A0A7W8ZPF4"/>
<dbReference type="GO" id="GO:0003677">
    <property type="term" value="F:DNA binding"/>
    <property type="evidence" value="ECO:0007669"/>
    <property type="project" value="UniProtKB-UniRule"/>
</dbReference>
<evidence type="ECO:0000313" key="4">
    <source>
        <dbReference type="EMBL" id="MBB5637603.1"/>
    </source>
</evidence>
<dbReference type="RefSeq" id="WP_183883461.1">
    <property type="nucleotide sequence ID" value="NZ_JACHCE010000005.1"/>
</dbReference>
<protein>
    <submittedName>
        <fullName evidence="4">AcrR family transcriptional regulator</fullName>
    </submittedName>
</protein>
<dbReference type="Proteomes" id="UP000537204">
    <property type="component" value="Unassembled WGS sequence"/>
</dbReference>
<evidence type="ECO:0000256" key="2">
    <source>
        <dbReference type="PROSITE-ProRule" id="PRU00335"/>
    </source>
</evidence>
<dbReference type="PROSITE" id="PS50977">
    <property type="entry name" value="HTH_TETR_2"/>
    <property type="match status" value="1"/>
</dbReference>
<dbReference type="InterPro" id="IPR009057">
    <property type="entry name" value="Homeodomain-like_sf"/>
</dbReference>
<comment type="caution">
    <text evidence="4">The sequence shown here is derived from an EMBL/GenBank/DDBJ whole genome shotgun (WGS) entry which is preliminary data.</text>
</comment>
<organism evidence="4 5">
    <name type="scientific">Pedobacter cryoconitis</name>
    <dbReference type="NCBI Taxonomy" id="188932"/>
    <lineage>
        <taxon>Bacteria</taxon>
        <taxon>Pseudomonadati</taxon>
        <taxon>Bacteroidota</taxon>
        <taxon>Sphingobacteriia</taxon>
        <taxon>Sphingobacteriales</taxon>
        <taxon>Sphingobacteriaceae</taxon>
        <taxon>Pedobacter</taxon>
    </lineage>
</organism>
<keyword evidence="1 2" id="KW-0238">DNA-binding</keyword>
<dbReference type="Gene3D" id="1.10.357.10">
    <property type="entry name" value="Tetracycline Repressor, domain 2"/>
    <property type="match status" value="1"/>
</dbReference>
<name>A0A7W8ZPF4_9SPHI</name>
<feature type="domain" description="HTH tetR-type" evidence="3">
    <location>
        <begin position="6"/>
        <end position="66"/>
    </location>
</feature>
<evidence type="ECO:0000313" key="5">
    <source>
        <dbReference type="Proteomes" id="UP000537204"/>
    </source>
</evidence>
<dbReference type="PRINTS" id="PR00455">
    <property type="entry name" value="HTHTETR"/>
</dbReference>
<evidence type="ECO:0000259" key="3">
    <source>
        <dbReference type="PROSITE" id="PS50977"/>
    </source>
</evidence>